<dbReference type="EMBL" id="KR029600">
    <property type="protein sequence ID" value="AKH47954.1"/>
    <property type="molecule type" value="Genomic_DNA"/>
</dbReference>
<sequence length="95" mass="11217">MYLISICCNVGLLHRLPVNHLNDMLLIRRIVHISVPELIKLFRVFSKLSLYTRNKTNRTFWSTVFIAIPLIPAFELSSFSSSFYHFISSFFFHIH</sequence>
<organism evidence="1">
    <name type="scientific">uncultured marine virus</name>
    <dbReference type="NCBI Taxonomy" id="186617"/>
    <lineage>
        <taxon>Viruses</taxon>
        <taxon>environmental samples</taxon>
    </lineage>
</organism>
<reference evidence="1" key="1">
    <citation type="journal article" date="2015" name="Front. Microbiol.">
        <title>Combining genomic sequencing methods to explore viral diversity and reveal potential virus-host interactions.</title>
        <authorList>
            <person name="Chow C.E."/>
            <person name="Winget D.M."/>
            <person name="White R.A.III."/>
            <person name="Hallam S.J."/>
            <person name="Suttle C.A."/>
        </authorList>
    </citation>
    <scope>NUCLEOTIDE SEQUENCE</scope>
    <source>
        <strain evidence="1">Oxic1_5</strain>
    </source>
</reference>
<reference evidence="1" key="2">
    <citation type="submission" date="2015-03" db="EMBL/GenBank/DDBJ databases">
        <authorList>
            <person name="Chow C.-E.T."/>
            <person name="Winget D.M."/>
            <person name="White R.A.III."/>
            <person name="Hallam S.J."/>
            <person name="Suttle C.A."/>
        </authorList>
    </citation>
    <scope>NUCLEOTIDE SEQUENCE</scope>
    <source>
        <strain evidence="1">Oxic1_5</strain>
    </source>
</reference>
<protein>
    <submittedName>
        <fullName evidence="1">Uncharacterized protein</fullName>
    </submittedName>
</protein>
<evidence type="ECO:0000313" key="1">
    <source>
        <dbReference type="EMBL" id="AKH47954.1"/>
    </source>
</evidence>
<name>A0A0F7L5Z8_9VIRU</name>
<proteinExistence type="predicted"/>
<accession>A0A0F7L5Z8</accession>